<proteinExistence type="inferred from homology"/>
<dbReference type="InterPro" id="IPR030874">
    <property type="entry name" value="Cardiolipin_synth_Firmi"/>
</dbReference>
<keyword evidence="2 12" id="KW-1003">Cell membrane</keyword>
<dbReference type="Gene3D" id="3.30.870.10">
    <property type="entry name" value="Endonuclease Chain A"/>
    <property type="match status" value="2"/>
</dbReference>
<dbReference type="Pfam" id="PF13091">
    <property type="entry name" value="PLDc_2"/>
    <property type="match status" value="2"/>
</dbReference>
<evidence type="ECO:0000256" key="3">
    <source>
        <dbReference type="ARBA" id="ARBA00022516"/>
    </source>
</evidence>
<dbReference type="PANTHER" id="PTHR21248">
    <property type="entry name" value="CARDIOLIPIN SYNTHASE"/>
    <property type="match status" value="1"/>
</dbReference>
<comment type="function">
    <text evidence="12">Catalyzes the reversible phosphatidyl group transfer from one phosphatidylglycerol molecule to another to form cardiolipin (CL) (diphosphatidylglycerol) and glycerol.</text>
</comment>
<evidence type="ECO:0000256" key="4">
    <source>
        <dbReference type="ARBA" id="ARBA00022679"/>
    </source>
</evidence>
<evidence type="ECO:0000256" key="10">
    <source>
        <dbReference type="ARBA" id="ARBA00023209"/>
    </source>
</evidence>
<organism evidence="15 16">
    <name type="scientific">Pseudopedobacter saltans (strain ATCC 51119 / DSM 12145 / JCM 21818 / CCUG 39354 / LMG 10337 / NBRC 100064 / NCIMB 13643)</name>
    <name type="common">Pedobacter saltans</name>
    <dbReference type="NCBI Taxonomy" id="762903"/>
    <lineage>
        <taxon>Bacteria</taxon>
        <taxon>Pseudomonadati</taxon>
        <taxon>Bacteroidota</taxon>
        <taxon>Sphingobacteriia</taxon>
        <taxon>Sphingobacteriales</taxon>
        <taxon>Sphingobacteriaceae</taxon>
        <taxon>Pseudopedobacter</taxon>
    </lineage>
</organism>
<evidence type="ECO:0000256" key="6">
    <source>
        <dbReference type="ARBA" id="ARBA00022737"/>
    </source>
</evidence>
<feature type="active site" evidence="12">
    <location>
        <position position="409"/>
    </location>
</feature>
<feature type="active site" evidence="12">
    <location>
        <position position="230"/>
    </location>
</feature>
<evidence type="ECO:0000256" key="5">
    <source>
        <dbReference type="ARBA" id="ARBA00022692"/>
    </source>
</evidence>
<keyword evidence="11 12" id="KW-1208">Phospholipid metabolism</keyword>
<evidence type="ECO:0000256" key="1">
    <source>
        <dbReference type="ARBA" id="ARBA00004651"/>
    </source>
</evidence>
<feature type="active site" evidence="12">
    <location>
        <position position="416"/>
    </location>
</feature>
<accession>F0SEL0</accession>
<feature type="domain" description="PLD phosphodiesterase" evidence="14">
    <location>
        <begin position="404"/>
        <end position="431"/>
    </location>
</feature>
<evidence type="ECO:0000256" key="9">
    <source>
        <dbReference type="ARBA" id="ARBA00023136"/>
    </source>
</evidence>
<dbReference type="CDD" id="cd09110">
    <property type="entry name" value="PLDc_CLS_1"/>
    <property type="match status" value="1"/>
</dbReference>
<keyword evidence="9 12" id="KW-0472">Membrane</keyword>
<dbReference type="RefSeq" id="WP_013632399.1">
    <property type="nucleotide sequence ID" value="NC_015177.1"/>
</dbReference>
<dbReference type="PANTHER" id="PTHR21248:SF22">
    <property type="entry name" value="PHOSPHOLIPASE D"/>
    <property type="match status" value="1"/>
</dbReference>
<evidence type="ECO:0000256" key="13">
    <source>
        <dbReference type="NCBIfam" id="TIGR04265"/>
    </source>
</evidence>
<comment type="similarity">
    <text evidence="12">Belongs to the phospholipase D family. Cardiolipin synthase subfamily.</text>
</comment>
<dbReference type="SMART" id="SM00155">
    <property type="entry name" value="PLDc"/>
    <property type="match status" value="2"/>
</dbReference>
<reference evidence="16" key="2">
    <citation type="submission" date="2011-02" db="EMBL/GenBank/DDBJ databases">
        <title>The complete genome of Pedobacter saltans DSM 12145.</title>
        <authorList>
            <consortium name="US DOE Joint Genome Institute (JGI-PGF)"/>
            <person name="Lucas S."/>
            <person name="Copeland A."/>
            <person name="Lapidus A."/>
            <person name="Bruce D."/>
            <person name="Goodwin L."/>
            <person name="Pitluck S."/>
            <person name="Kyrpides N."/>
            <person name="Mavromatis K."/>
            <person name="Pagani I."/>
            <person name="Ivanova N."/>
            <person name="Ovchinnikova G."/>
            <person name="Lu M."/>
            <person name="Detter J.C."/>
            <person name="Han C."/>
            <person name="Land M."/>
            <person name="Hauser L."/>
            <person name="Markowitz V."/>
            <person name="Cheng J.-F."/>
            <person name="Hugenholtz P."/>
            <person name="Woyke T."/>
            <person name="Wu D."/>
            <person name="Tindall B."/>
            <person name="Pomrenke H.G."/>
            <person name="Brambilla E."/>
            <person name="Klenk H.-P."/>
            <person name="Eisen J.A."/>
        </authorList>
    </citation>
    <scope>NUCLEOTIDE SEQUENCE [LARGE SCALE GENOMIC DNA]</scope>
    <source>
        <strain evidence="16">ATCC 51119 / DSM 12145 / JCM 21818 / LMG 10337 / NBRC 100064 / NCIMB 13643</strain>
    </source>
</reference>
<feature type="transmembrane region" description="Helical" evidence="12">
    <location>
        <begin position="6"/>
        <end position="27"/>
    </location>
</feature>
<evidence type="ECO:0000259" key="14">
    <source>
        <dbReference type="PROSITE" id="PS50035"/>
    </source>
</evidence>
<evidence type="ECO:0000256" key="11">
    <source>
        <dbReference type="ARBA" id="ARBA00023264"/>
    </source>
</evidence>
<evidence type="ECO:0000256" key="8">
    <source>
        <dbReference type="ARBA" id="ARBA00023098"/>
    </source>
</evidence>
<evidence type="ECO:0000313" key="16">
    <source>
        <dbReference type="Proteomes" id="UP000000310"/>
    </source>
</evidence>
<dbReference type="GO" id="GO:0005886">
    <property type="term" value="C:plasma membrane"/>
    <property type="evidence" value="ECO:0007669"/>
    <property type="project" value="UniProtKB-SubCell"/>
</dbReference>
<keyword evidence="7 12" id="KW-1133">Transmembrane helix</keyword>
<dbReference type="STRING" id="762903.Pedsa_1333"/>
<dbReference type="EMBL" id="CP002545">
    <property type="protein sequence ID" value="ADY51900.1"/>
    <property type="molecule type" value="Genomic_DNA"/>
</dbReference>
<dbReference type="InterPro" id="IPR022924">
    <property type="entry name" value="Cardiolipin_synthase"/>
</dbReference>
<dbReference type="Pfam" id="PF13396">
    <property type="entry name" value="PLDc_N"/>
    <property type="match status" value="1"/>
</dbReference>
<dbReference type="OrthoDB" id="9762009at2"/>
<dbReference type="InterPro" id="IPR001736">
    <property type="entry name" value="PLipase_D/transphosphatidylase"/>
</dbReference>
<dbReference type="CDD" id="cd09112">
    <property type="entry name" value="PLDc_CLS_2"/>
    <property type="match status" value="1"/>
</dbReference>
<dbReference type="NCBIfam" id="TIGR04265">
    <property type="entry name" value="bac_cardiolipin"/>
    <property type="match status" value="1"/>
</dbReference>
<dbReference type="Proteomes" id="UP000000310">
    <property type="component" value="Chromosome"/>
</dbReference>
<dbReference type="GO" id="GO:0008808">
    <property type="term" value="F:cardiolipin synthase activity"/>
    <property type="evidence" value="ECO:0007669"/>
    <property type="project" value="UniProtKB-UniRule"/>
</dbReference>
<dbReference type="eggNOG" id="COG1502">
    <property type="taxonomic scope" value="Bacteria"/>
</dbReference>
<feature type="active site" evidence="12">
    <location>
        <position position="237"/>
    </location>
</feature>
<evidence type="ECO:0000256" key="2">
    <source>
        <dbReference type="ARBA" id="ARBA00022475"/>
    </source>
</evidence>
<keyword evidence="3 12" id="KW-0444">Lipid biosynthesis</keyword>
<keyword evidence="5 12" id="KW-0812">Transmembrane</keyword>
<feature type="domain" description="PLD phosphodiesterase" evidence="14">
    <location>
        <begin position="225"/>
        <end position="252"/>
    </location>
</feature>
<dbReference type="SUPFAM" id="SSF56024">
    <property type="entry name" value="Phospholipase D/nuclease"/>
    <property type="match status" value="2"/>
</dbReference>
<evidence type="ECO:0000313" key="15">
    <source>
        <dbReference type="EMBL" id="ADY51900.1"/>
    </source>
</evidence>
<protein>
    <recommendedName>
        <fullName evidence="12 13">Cardiolipin synthase</fullName>
        <shortName evidence="12">CL synthase</shortName>
        <ecNumber evidence="12 13">2.7.8.-</ecNumber>
    </recommendedName>
</protein>
<name>F0SEL0_PSESL</name>
<keyword evidence="4 12" id="KW-0808">Transferase</keyword>
<dbReference type="InterPro" id="IPR027379">
    <property type="entry name" value="CLS_N"/>
</dbReference>
<dbReference type="EC" id="2.7.8.-" evidence="12 13"/>
<comment type="subcellular location">
    <subcellularLocation>
        <location evidence="12">Cell inner membrane</location>
        <topology evidence="12">Multi-pass membrane protein</topology>
    </subcellularLocation>
    <subcellularLocation>
        <location evidence="1">Cell membrane</location>
        <topology evidence="1">Multi-pass membrane protein</topology>
    </subcellularLocation>
</comment>
<evidence type="ECO:0000256" key="12">
    <source>
        <dbReference type="HAMAP-Rule" id="MF_01916"/>
    </source>
</evidence>
<evidence type="ECO:0000256" key="7">
    <source>
        <dbReference type="ARBA" id="ARBA00022989"/>
    </source>
</evidence>
<dbReference type="HAMAP" id="MF_01916">
    <property type="entry name" value="Cardiolipin_synth_Cls"/>
    <property type="match status" value="1"/>
</dbReference>
<gene>
    <name evidence="15" type="ordered locus">Pedsa_1333</name>
</gene>
<keyword evidence="10 12" id="KW-0594">Phospholipid biosynthesis</keyword>
<reference evidence="15 16" key="1">
    <citation type="journal article" date="2011" name="Stand. Genomic Sci.">
        <title>Complete genome sequence of the gliding, heparinolytic Pedobacter saltans type strain (113).</title>
        <authorList>
            <person name="Liolios K."/>
            <person name="Sikorski J."/>
            <person name="Lu M."/>
            <person name="Nolan M."/>
            <person name="Lapidus A."/>
            <person name="Lucas S."/>
            <person name="Hammon N."/>
            <person name="Deshpande S."/>
            <person name="Cheng J.F."/>
            <person name="Tapia R."/>
            <person name="Han C."/>
            <person name="Goodwin L."/>
            <person name="Pitluck S."/>
            <person name="Huntemann M."/>
            <person name="Ivanova N."/>
            <person name="Pagani I."/>
            <person name="Mavromatis K."/>
            <person name="Ovchinikova G."/>
            <person name="Pati A."/>
            <person name="Chen A."/>
            <person name="Palaniappan K."/>
            <person name="Land M."/>
            <person name="Hauser L."/>
            <person name="Brambilla E.M."/>
            <person name="Kotsyurbenko O."/>
            <person name="Rohde M."/>
            <person name="Tindall B.J."/>
            <person name="Abt B."/>
            <person name="Goker M."/>
            <person name="Detter J.C."/>
            <person name="Woyke T."/>
            <person name="Bristow J."/>
            <person name="Eisen J.A."/>
            <person name="Markowitz V."/>
            <person name="Hugenholtz P."/>
            <person name="Klenk H.P."/>
            <person name="Kyrpides N.C."/>
        </authorList>
    </citation>
    <scope>NUCLEOTIDE SEQUENCE [LARGE SCALE GENOMIC DNA]</scope>
    <source>
        <strain evidence="16">ATCC 51119 / DSM 12145 / JCM 21818 / LMG 10337 / NBRC 100064 / NCIMB 13643</strain>
    </source>
</reference>
<feature type="active site" evidence="12">
    <location>
        <position position="232"/>
    </location>
</feature>
<dbReference type="KEGG" id="psn:Pedsa_1333"/>
<feature type="transmembrane region" description="Helical" evidence="12">
    <location>
        <begin position="39"/>
        <end position="60"/>
    </location>
</feature>
<keyword evidence="16" id="KW-1185">Reference proteome</keyword>
<comment type="catalytic activity">
    <reaction evidence="12">
        <text>2 a 1,2-diacyl-sn-glycero-3-phospho-(1'-sn-glycerol) = a cardiolipin + glycerol</text>
        <dbReference type="Rhea" id="RHEA:31451"/>
        <dbReference type="ChEBI" id="CHEBI:17754"/>
        <dbReference type="ChEBI" id="CHEBI:62237"/>
        <dbReference type="ChEBI" id="CHEBI:64716"/>
    </reaction>
</comment>
<dbReference type="PROSITE" id="PS50035">
    <property type="entry name" value="PLD"/>
    <property type="match status" value="2"/>
</dbReference>
<keyword evidence="12" id="KW-0997">Cell inner membrane</keyword>
<keyword evidence="6" id="KW-0677">Repeat</keyword>
<dbReference type="InterPro" id="IPR025202">
    <property type="entry name" value="PLD-like_dom"/>
</dbReference>
<dbReference type="AlphaFoldDB" id="F0SEL0"/>
<dbReference type="GO" id="GO:0032049">
    <property type="term" value="P:cardiolipin biosynthetic process"/>
    <property type="evidence" value="ECO:0007669"/>
    <property type="project" value="UniProtKB-UniRule"/>
</dbReference>
<sequence length="491" mass="56584">MPQIPYQTTLILIGEVAYIVILIGVCLKIIYDTRSSSKTVAYLLLVIFIPIIGIIFYFSFGINYRKSKIYNKKLEIDESLKEVFKRRLIDLYQYFSTSKNPSLLNNQELTRLMANKKNGNEGVLPNNVVEPLFNGEILFPKLITELKKAKKHIHFEYYIYENDFIGNEIKNILIEKAKEGVEVRFIYDDFGSSGIRKNIIRELKRNGVQAFPFNKIKLIYFANRINYRNHRKIVIIDGITSFIGGINISDRYINSSSDQLYWKDAHLMIKGYSTLSLQQIFLADWNFCSKENLMVNKDYFPPIEIDREHSIPVQITSSGPDSELPSILFAIVQAVNLARREILLTTPYYVPDQTLQDSLVIAALSGIDVKLLIPKKGDSLSVSVAAQSYFEELLEAGVKIYQYEKGFIHAKTIVTDREMASVGTANLDSRSFDLNFEVAALIYDSKIAYKLAIEFENDLKHSTQIDLYDWNKRNKARKLIERIFRLLSPFM</sequence>
<keyword evidence="8 12" id="KW-0443">Lipid metabolism</keyword>
<dbReference type="HOGENOM" id="CLU_038053_1_2_10"/>
<feature type="active site" evidence="12">
    <location>
        <position position="411"/>
    </location>
</feature>